<comment type="caution">
    <text evidence="1">The sequence shown here is derived from an EMBL/GenBank/DDBJ whole genome shotgun (WGS) entry which is preliminary data.</text>
</comment>
<reference evidence="1 2" key="1">
    <citation type="submission" date="2020-06" db="EMBL/GenBank/DDBJ databases">
        <title>Whole-genome sequence of Allochromatium humboldtianum DSM 21881, type strain.</title>
        <authorList>
            <person name="Kyndt J.A."/>
            <person name="Meyer T.E."/>
        </authorList>
    </citation>
    <scope>NUCLEOTIDE SEQUENCE [LARGE SCALE GENOMIC DNA]</scope>
    <source>
        <strain evidence="1 2">DSM 21881</strain>
    </source>
</reference>
<evidence type="ECO:0000313" key="1">
    <source>
        <dbReference type="EMBL" id="NVZ10380.1"/>
    </source>
</evidence>
<organism evidence="1 2">
    <name type="scientific">Allochromatium humboldtianum</name>
    <dbReference type="NCBI Taxonomy" id="504901"/>
    <lineage>
        <taxon>Bacteria</taxon>
        <taxon>Pseudomonadati</taxon>
        <taxon>Pseudomonadota</taxon>
        <taxon>Gammaproteobacteria</taxon>
        <taxon>Chromatiales</taxon>
        <taxon>Chromatiaceae</taxon>
        <taxon>Allochromatium</taxon>
    </lineage>
</organism>
<dbReference type="AlphaFoldDB" id="A0A850RHH1"/>
<name>A0A850RHH1_9GAMM</name>
<sequence length="139" mass="16029">MSEATFDLVDARDPFMDTDWFHHCRQTRTPYIVIRSAETSADVLWDYVTLSPEADVRIRTDFAAFEREARAIFERCAGPDSYLRVKPTQICFDRLALDRAKRAALELYALVETYLSARPVIREHERVRASVRETAASIA</sequence>
<gene>
    <name evidence="1" type="ORF">HW932_14035</name>
</gene>
<evidence type="ECO:0000313" key="2">
    <source>
        <dbReference type="Proteomes" id="UP000592294"/>
    </source>
</evidence>
<accession>A0A850RHH1</accession>
<proteinExistence type="predicted"/>
<dbReference type="RefSeq" id="WP_176977111.1">
    <property type="nucleotide sequence ID" value="NZ_JABZEO010000009.1"/>
</dbReference>
<protein>
    <submittedName>
        <fullName evidence="1">Uncharacterized protein</fullName>
    </submittedName>
</protein>
<dbReference type="EMBL" id="JABZEO010000009">
    <property type="protein sequence ID" value="NVZ10380.1"/>
    <property type="molecule type" value="Genomic_DNA"/>
</dbReference>
<dbReference type="Proteomes" id="UP000592294">
    <property type="component" value="Unassembled WGS sequence"/>
</dbReference>
<keyword evidence="2" id="KW-1185">Reference proteome</keyword>